<proteinExistence type="predicted"/>
<protein>
    <submittedName>
        <fullName evidence="1">Uncharacterized protein</fullName>
    </submittedName>
</protein>
<evidence type="ECO:0000313" key="2">
    <source>
        <dbReference type="Proteomes" id="UP000676336"/>
    </source>
</evidence>
<name>A0A8S2XN85_9BILA</name>
<comment type="caution">
    <text evidence="1">The sequence shown here is derived from an EMBL/GenBank/DDBJ whole genome shotgun (WGS) entry which is preliminary data.</text>
</comment>
<feature type="non-terminal residue" evidence="1">
    <location>
        <position position="1"/>
    </location>
</feature>
<dbReference type="Gene3D" id="3.30.420.10">
    <property type="entry name" value="Ribonuclease H-like superfamily/Ribonuclease H"/>
    <property type="match status" value="1"/>
</dbReference>
<gene>
    <name evidence="1" type="ORF">SMN809_LOCUS35208</name>
</gene>
<sequence>RYKINYVTPEEWLPYSPDAAPMDYAIWGYLKQRLNKTEAKILEELK</sequence>
<dbReference type="InterPro" id="IPR036397">
    <property type="entry name" value="RNaseH_sf"/>
</dbReference>
<dbReference type="AlphaFoldDB" id="A0A8S2XN85"/>
<dbReference type="GO" id="GO:0003676">
    <property type="term" value="F:nucleic acid binding"/>
    <property type="evidence" value="ECO:0007669"/>
    <property type="project" value="InterPro"/>
</dbReference>
<dbReference type="EMBL" id="CAJOBI010083364">
    <property type="protein sequence ID" value="CAF4507639.1"/>
    <property type="molecule type" value="Genomic_DNA"/>
</dbReference>
<reference evidence="1" key="1">
    <citation type="submission" date="2021-02" db="EMBL/GenBank/DDBJ databases">
        <authorList>
            <person name="Nowell W R."/>
        </authorList>
    </citation>
    <scope>NUCLEOTIDE SEQUENCE</scope>
</reference>
<accession>A0A8S2XN85</accession>
<evidence type="ECO:0000313" key="1">
    <source>
        <dbReference type="EMBL" id="CAF4507639.1"/>
    </source>
</evidence>
<organism evidence="1 2">
    <name type="scientific">Rotaria magnacalcarata</name>
    <dbReference type="NCBI Taxonomy" id="392030"/>
    <lineage>
        <taxon>Eukaryota</taxon>
        <taxon>Metazoa</taxon>
        <taxon>Spiralia</taxon>
        <taxon>Gnathifera</taxon>
        <taxon>Rotifera</taxon>
        <taxon>Eurotatoria</taxon>
        <taxon>Bdelloidea</taxon>
        <taxon>Philodinida</taxon>
        <taxon>Philodinidae</taxon>
        <taxon>Rotaria</taxon>
    </lineage>
</organism>
<dbReference type="Proteomes" id="UP000676336">
    <property type="component" value="Unassembled WGS sequence"/>
</dbReference>